<dbReference type="PRINTS" id="PR00381">
    <property type="entry name" value="KINESINLIGHT"/>
</dbReference>
<organism evidence="1 2">
    <name type="scientific">Aspergillus lucknowensis</name>
    <dbReference type="NCBI Taxonomy" id="176173"/>
    <lineage>
        <taxon>Eukaryota</taxon>
        <taxon>Fungi</taxon>
        <taxon>Dikarya</taxon>
        <taxon>Ascomycota</taxon>
        <taxon>Pezizomycotina</taxon>
        <taxon>Eurotiomycetes</taxon>
        <taxon>Eurotiomycetidae</taxon>
        <taxon>Eurotiales</taxon>
        <taxon>Aspergillaceae</taxon>
        <taxon>Aspergillus</taxon>
        <taxon>Aspergillus subgen. Nidulantes</taxon>
    </lineage>
</organism>
<keyword evidence="2" id="KW-1185">Reference proteome</keyword>
<proteinExistence type="predicted"/>
<name>A0ABR4L973_9EURO</name>
<dbReference type="Pfam" id="PF13424">
    <property type="entry name" value="TPR_12"/>
    <property type="match status" value="3"/>
</dbReference>
<dbReference type="SMART" id="SM00028">
    <property type="entry name" value="TPR"/>
    <property type="match status" value="6"/>
</dbReference>
<gene>
    <name evidence="1" type="ORF">BJX67DRAFT_386084</name>
</gene>
<dbReference type="PANTHER" id="PTHR46082">
    <property type="entry name" value="ATP/GTP-BINDING PROTEIN-RELATED"/>
    <property type="match status" value="1"/>
</dbReference>
<dbReference type="PANTHER" id="PTHR46082:SF6">
    <property type="entry name" value="AAA+ ATPASE DOMAIN-CONTAINING PROTEIN-RELATED"/>
    <property type="match status" value="1"/>
</dbReference>
<evidence type="ECO:0000313" key="1">
    <source>
        <dbReference type="EMBL" id="KAL2861070.1"/>
    </source>
</evidence>
<sequence>MLRAIGTHSSVSYATKVQRILEEYENIIKGGANTLALTLEEQKNVQQAENLCQDTLRGRAAVLGEKHPLTRASAIILESILDRDGRPEEAIRVHERALRDYKELGSGPLSDISNISSIGLELESRGMHQEAEQMYRKALEKCEKLLGAKHPRTLASTSHLGLCLWRQGKYKKAERFLRTALEGYEVVRGTDHLETLASLRNMGAVLQSQGKYEQAEEKYRCALEGYKQLLGPESSDVTATIAGLGSVFESQGKFAEAKRMYQQEHENYEKVSGKKDPATLMRLENLGSFLLKEGNYEEAETKLRQAKEGFEDVLGPQHPRTHSSKRRLSLAEEAQGKYDDAWKTYDYALEHDAAPTYNAQMWLQESEIGFDSRARNVDPPSLGEEKAMTCASELGQVL</sequence>
<dbReference type="EMBL" id="JBFXLQ010000076">
    <property type="protein sequence ID" value="KAL2861070.1"/>
    <property type="molecule type" value="Genomic_DNA"/>
</dbReference>
<dbReference type="InterPro" id="IPR053137">
    <property type="entry name" value="NLR-like"/>
</dbReference>
<dbReference type="SUPFAM" id="SSF48452">
    <property type="entry name" value="TPR-like"/>
    <property type="match status" value="2"/>
</dbReference>
<evidence type="ECO:0008006" key="3">
    <source>
        <dbReference type="Google" id="ProtNLM"/>
    </source>
</evidence>
<dbReference type="Pfam" id="PF13374">
    <property type="entry name" value="TPR_10"/>
    <property type="match status" value="1"/>
</dbReference>
<reference evidence="1 2" key="1">
    <citation type="submission" date="2024-07" db="EMBL/GenBank/DDBJ databases">
        <title>Section-level genome sequencing and comparative genomics of Aspergillus sections Usti and Cavernicolus.</title>
        <authorList>
            <consortium name="Lawrence Berkeley National Laboratory"/>
            <person name="Nybo J.L."/>
            <person name="Vesth T.C."/>
            <person name="Theobald S."/>
            <person name="Frisvad J.C."/>
            <person name="Larsen T.O."/>
            <person name="Kjaerboelling I."/>
            <person name="Rothschild-Mancinelli K."/>
            <person name="Lyhne E.K."/>
            <person name="Kogle M.E."/>
            <person name="Barry K."/>
            <person name="Clum A."/>
            <person name="Na H."/>
            <person name="Ledsgaard L."/>
            <person name="Lin J."/>
            <person name="Lipzen A."/>
            <person name="Kuo A."/>
            <person name="Riley R."/>
            <person name="Mondo S."/>
            <person name="Labutti K."/>
            <person name="Haridas S."/>
            <person name="Pangalinan J."/>
            <person name="Salamov A.A."/>
            <person name="Simmons B.A."/>
            <person name="Magnuson J.K."/>
            <person name="Chen J."/>
            <person name="Drula E."/>
            <person name="Henrissat B."/>
            <person name="Wiebenga A."/>
            <person name="Lubbers R.J."/>
            <person name="Gomes A.C."/>
            <person name="Macurrencykelacurrency M.R."/>
            <person name="Stajich J."/>
            <person name="Grigoriev I.V."/>
            <person name="Mortensen U.H."/>
            <person name="De Vries R.P."/>
            <person name="Baker S.E."/>
            <person name="Andersen M.R."/>
        </authorList>
    </citation>
    <scope>NUCLEOTIDE SEQUENCE [LARGE SCALE GENOMIC DNA]</scope>
    <source>
        <strain evidence="1 2">CBS 449.75</strain>
    </source>
</reference>
<dbReference type="InterPro" id="IPR019734">
    <property type="entry name" value="TPR_rpt"/>
</dbReference>
<dbReference type="InterPro" id="IPR011990">
    <property type="entry name" value="TPR-like_helical_dom_sf"/>
</dbReference>
<dbReference type="Proteomes" id="UP001610432">
    <property type="component" value="Unassembled WGS sequence"/>
</dbReference>
<comment type="caution">
    <text evidence="1">The sequence shown here is derived from an EMBL/GenBank/DDBJ whole genome shotgun (WGS) entry which is preliminary data.</text>
</comment>
<evidence type="ECO:0000313" key="2">
    <source>
        <dbReference type="Proteomes" id="UP001610432"/>
    </source>
</evidence>
<dbReference type="RefSeq" id="XP_070880964.1">
    <property type="nucleotide sequence ID" value="XM_071033991.1"/>
</dbReference>
<protein>
    <recommendedName>
        <fullName evidence="3">TPR-like protein</fullName>
    </recommendedName>
</protein>
<dbReference type="Gene3D" id="1.25.40.10">
    <property type="entry name" value="Tetratricopeptide repeat domain"/>
    <property type="match status" value="3"/>
</dbReference>
<dbReference type="GeneID" id="98149063"/>
<accession>A0ABR4L973</accession>